<evidence type="ECO:0000313" key="7">
    <source>
        <dbReference type="Proteomes" id="UP000314980"/>
    </source>
</evidence>
<dbReference type="PANTHER" id="PTHR11481:SF64">
    <property type="entry name" value="FC RECEPTOR-LIKE PROTEIN 4"/>
    <property type="match status" value="1"/>
</dbReference>
<dbReference type="InterPro" id="IPR007110">
    <property type="entry name" value="Ig-like_dom"/>
</dbReference>
<evidence type="ECO:0000313" key="6">
    <source>
        <dbReference type="Ensembl" id="ENSLCAP00010041005.1"/>
    </source>
</evidence>
<dbReference type="GO" id="GO:0004888">
    <property type="term" value="F:transmembrane signaling receptor activity"/>
    <property type="evidence" value="ECO:0007669"/>
    <property type="project" value="TreeGrafter"/>
</dbReference>
<feature type="domain" description="Ig-like" evidence="5">
    <location>
        <begin position="116"/>
        <end position="207"/>
    </location>
</feature>
<sequence>RQVRPVYVLFFFLKLVGAAVVILQPNVSEIYRGETITVRCEIQGGGDTEWEYKWKTPTSFKPSNQHEHRISPASSSHSGNYRCKGRVKSSQHRTTEWSSSVRLTVYDRNHSPTDKPQPVLTVSPSWLSPGASVTLNCEVEHPSAGWRFYWYKTVPDLSHNSYTGYVCRAGRGDPVFYTENSEPKFVCITVSVAVLTSLTSTLQKTIYVFLITTNSPQ</sequence>
<dbReference type="SMART" id="SM00409">
    <property type="entry name" value="IG"/>
    <property type="match status" value="2"/>
</dbReference>
<dbReference type="AlphaFoldDB" id="A0A4W6EP91"/>
<dbReference type="SUPFAM" id="SSF48726">
    <property type="entry name" value="Immunoglobulin"/>
    <property type="match status" value="2"/>
</dbReference>
<evidence type="ECO:0000256" key="1">
    <source>
        <dbReference type="ARBA" id="ARBA00022729"/>
    </source>
</evidence>
<keyword evidence="1" id="KW-0732">Signal</keyword>
<reference evidence="6" key="3">
    <citation type="submission" date="2025-09" db="UniProtKB">
        <authorList>
            <consortium name="Ensembl"/>
        </authorList>
    </citation>
    <scope>IDENTIFICATION</scope>
</reference>
<feature type="domain" description="Ig-like" evidence="5">
    <location>
        <begin position="5"/>
        <end position="95"/>
    </location>
</feature>
<evidence type="ECO:0000256" key="4">
    <source>
        <dbReference type="SAM" id="Phobius"/>
    </source>
</evidence>
<dbReference type="PROSITE" id="PS50835">
    <property type="entry name" value="IG_LIKE"/>
    <property type="match status" value="2"/>
</dbReference>
<feature type="region of interest" description="Disordered" evidence="3">
    <location>
        <begin position="60"/>
        <end position="95"/>
    </location>
</feature>
<reference evidence="7" key="1">
    <citation type="submission" date="2015-09" db="EMBL/GenBank/DDBJ databases">
        <authorList>
            <person name="Sai Rama Sridatta P."/>
        </authorList>
    </citation>
    <scope>NUCLEOTIDE SEQUENCE [LARGE SCALE GENOMIC DNA]</scope>
</reference>
<protein>
    <recommendedName>
        <fullName evidence="5">Ig-like domain-containing protein</fullName>
    </recommendedName>
</protein>
<dbReference type="InterPro" id="IPR003599">
    <property type="entry name" value="Ig_sub"/>
</dbReference>
<dbReference type="InterPro" id="IPR013783">
    <property type="entry name" value="Ig-like_fold"/>
</dbReference>
<name>A0A4W6EP91_LATCA</name>
<keyword evidence="4" id="KW-1133">Transmembrane helix</keyword>
<dbReference type="Ensembl" id="ENSLCAT00010042014.1">
    <property type="protein sequence ID" value="ENSLCAP00010041005.1"/>
    <property type="gene ID" value="ENSLCAG00010019231.1"/>
</dbReference>
<keyword evidence="2" id="KW-1015">Disulfide bond</keyword>
<dbReference type="InterPro" id="IPR050488">
    <property type="entry name" value="Ig_Fc_receptor"/>
</dbReference>
<evidence type="ECO:0000256" key="3">
    <source>
        <dbReference type="SAM" id="MobiDB-lite"/>
    </source>
</evidence>
<proteinExistence type="predicted"/>
<feature type="transmembrane region" description="Helical" evidence="4">
    <location>
        <begin position="6"/>
        <end position="23"/>
    </location>
</feature>
<dbReference type="GeneTree" id="ENSGT00940000163711"/>
<dbReference type="GO" id="GO:0007166">
    <property type="term" value="P:cell surface receptor signaling pathway"/>
    <property type="evidence" value="ECO:0007669"/>
    <property type="project" value="TreeGrafter"/>
</dbReference>
<dbReference type="GO" id="GO:0006955">
    <property type="term" value="P:immune response"/>
    <property type="evidence" value="ECO:0007669"/>
    <property type="project" value="TreeGrafter"/>
</dbReference>
<dbReference type="Gene3D" id="2.60.40.10">
    <property type="entry name" value="Immunoglobulins"/>
    <property type="match status" value="2"/>
</dbReference>
<keyword evidence="4" id="KW-0472">Membrane</keyword>
<dbReference type="InterPro" id="IPR036179">
    <property type="entry name" value="Ig-like_dom_sf"/>
</dbReference>
<keyword evidence="7" id="KW-1185">Reference proteome</keyword>
<dbReference type="Proteomes" id="UP000314980">
    <property type="component" value="Unassembled WGS sequence"/>
</dbReference>
<keyword evidence="4" id="KW-0812">Transmembrane</keyword>
<dbReference type="GO" id="GO:0009897">
    <property type="term" value="C:external side of plasma membrane"/>
    <property type="evidence" value="ECO:0007669"/>
    <property type="project" value="TreeGrafter"/>
</dbReference>
<dbReference type="PANTHER" id="PTHR11481">
    <property type="entry name" value="IMMUNOGLOBULIN FC RECEPTOR"/>
    <property type="match status" value="1"/>
</dbReference>
<organism evidence="6 7">
    <name type="scientific">Lates calcarifer</name>
    <name type="common">Barramundi</name>
    <name type="synonym">Holocentrus calcarifer</name>
    <dbReference type="NCBI Taxonomy" id="8187"/>
    <lineage>
        <taxon>Eukaryota</taxon>
        <taxon>Metazoa</taxon>
        <taxon>Chordata</taxon>
        <taxon>Craniata</taxon>
        <taxon>Vertebrata</taxon>
        <taxon>Euteleostomi</taxon>
        <taxon>Actinopterygii</taxon>
        <taxon>Neopterygii</taxon>
        <taxon>Teleostei</taxon>
        <taxon>Neoteleostei</taxon>
        <taxon>Acanthomorphata</taxon>
        <taxon>Carangaria</taxon>
        <taxon>Carangaria incertae sedis</taxon>
        <taxon>Centropomidae</taxon>
        <taxon>Lates</taxon>
    </lineage>
</organism>
<accession>A0A4W6EP91</accession>
<dbReference type="Pfam" id="PF13895">
    <property type="entry name" value="Ig_2"/>
    <property type="match status" value="1"/>
</dbReference>
<evidence type="ECO:0000256" key="2">
    <source>
        <dbReference type="ARBA" id="ARBA00023157"/>
    </source>
</evidence>
<evidence type="ECO:0000259" key="5">
    <source>
        <dbReference type="PROSITE" id="PS50835"/>
    </source>
</evidence>
<reference evidence="6" key="2">
    <citation type="submission" date="2025-08" db="UniProtKB">
        <authorList>
            <consortium name="Ensembl"/>
        </authorList>
    </citation>
    <scope>IDENTIFICATION</scope>
</reference>